<sequence length="94" mass="11265">MLTIGTTTSIDDESRLANGVTEKGVHWLREGKRQMRRRYNGTASLHVYSVFHRNDRNNHSDFHIDISKHVHIFVYKHIHIDIYIYKHVHIDHFM</sequence>
<gene>
    <name evidence="1" type="ORF">WR25_04738</name>
</gene>
<evidence type="ECO:0000313" key="2">
    <source>
        <dbReference type="Proteomes" id="UP000218231"/>
    </source>
</evidence>
<reference evidence="1 2" key="1">
    <citation type="journal article" date="2017" name="Curr. Biol.">
        <title>Genome architecture and evolution of a unichromosomal asexual nematode.</title>
        <authorList>
            <person name="Fradin H."/>
            <person name="Zegar C."/>
            <person name="Gutwein M."/>
            <person name="Lucas J."/>
            <person name="Kovtun M."/>
            <person name="Corcoran D."/>
            <person name="Baugh L.R."/>
            <person name="Kiontke K."/>
            <person name="Gunsalus K."/>
            <person name="Fitch D.H."/>
            <person name="Piano F."/>
        </authorList>
    </citation>
    <scope>NUCLEOTIDE SEQUENCE [LARGE SCALE GENOMIC DNA]</scope>
    <source>
        <strain evidence="1">PF1309</strain>
    </source>
</reference>
<accession>A0A2A2L763</accession>
<protein>
    <submittedName>
        <fullName evidence="1">Uncharacterized protein</fullName>
    </submittedName>
</protein>
<evidence type="ECO:0000313" key="1">
    <source>
        <dbReference type="EMBL" id="PAV82106.1"/>
    </source>
</evidence>
<dbReference type="AlphaFoldDB" id="A0A2A2L763"/>
<dbReference type="EMBL" id="LIAE01007080">
    <property type="protein sequence ID" value="PAV82106.1"/>
    <property type="molecule type" value="Genomic_DNA"/>
</dbReference>
<comment type="caution">
    <text evidence="1">The sequence shown here is derived from an EMBL/GenBank/DDBJ whole genome shotgun (WGS) entry which is preliminary data.</text>
</comment>
<organism evidence="1 2">
    <name type="scientific">Diploscapter pachys</name>
    <dbReference type="NCBI Taxonomy" id="2018661"/>
    <lineage>
        <taxon>Eukaryota</taxon>
        <taxon>Metazoa</taxon>
        <taxon>Ecdysozoa</taxon>
        <taxon>Nematoda</taxon>
        <taxon>Chromadorea</taxon>
        <taxon>Rhabditida</taxon>
        <taxon>Rhabditina</taxon>
        <taxon>Rhabditomorpha</taxon>
        <taxon>Rhabditoidea</taxon>
        <taxon>Rhabditidae</taxon>
        <taxon>Diploscapter</taxon>
    </lineage>
</organism>
<keyword evidence="2" id="KW-1185">Reference proteome</keyword>
<dbReference type="Proteomes" id="UP000218231">
    <property type="component" value="Unassembled WGS sequence"/>
</dbReference>
<proteinExistence type="predicted"/>
<name>A0A2A2L763_9BILA</name>